<reference evidence="2" key="2">
    <citation type="journal article" date="2015" name="Fish Shellfish Immunol.">
        <title>Early steps in the European eel (Anguilla anguilla)-Vibrio vulnificus interaction in the gills: Role of the RtxA13 toxin.</title>
        <authorList>
            <person name="Callol A."/>
            <person name="Pajuelo D."/>
            <person name="Ebbesson L."/>
            <person name="Teles M."/>
            <person name="MacKenzie S."/>
            <person name="Amaro C."/>
        </authorList>
    </citation>
    <scope>NUCLEOTIDE SEQUENCE</scope>
</reference>
<proteinExistence type="predicted"/>
<name>A0A0E9RP61_ANGAN</name>
<reference evidence="2" key="1">
    <citation type="submission" date="2014-11" db="EMBL/GenBank/DDBJ databases">
        <authorList>
            <person name="Amaro Gonzalez C."/>
        </authorList>
    </citation>
    <scope>NUCLEOTIDE SEQUENCE</scope>
</reference>
<dbReference type="EMBL" id="GBXM01078419">
    <property type="protein sequence ID" value="JAH30158.1"/>
    <property type="molecule type" value="Transcribed_RNA"/>
</dbReference>
<evidence type="ECO:0000256" key="1">
    <source>
        <dbReference type="SAM" id="MobiDB-lite"/>
    </source>
</evidence>
<accession>A0A0E9RP61</accession>
<dbReference type="AlphaFoldDB" id="A0A0E9RP61"/>
<protein>
    <submittedName>
        <fullName evidence="2">Uncharacterized protein</fullName>
    </submittedName>
</protein>
<organism evidence="2">
    <name type="scientific">Anguilla anguilla</name>
    <name type="common">European freshwater eel</name>
    <name type="synonym">Muraena anguilla</name>
    <dbReference type="NCBI Taxonomy" id="7936"/>
    <lineage>
        <taxon>Eukaryota</taxon>
        <taxon>Metazoa</taxon>
        <taxon>Chordata</taxon>
        <taxon>Craniata</taxon>
        <taxon>Vertebrata</taxon>
        <taxon>Euteleostomi</taxon>
        <taxon>Actinopterygii</taxon>
        <taxon>Neopterygii</taxon>
        <taxon>Teleostei</taxon>
        <taxon>Anguilliformes</taxon>
        <taxon>Anguillidae</taxon>
        <taxon>Anguilla</taxon>
    </lineage>
</organism>
<sequence>MTSSSLQSTKKLHQDDTLPQGGQQDVI</sequence>
<feature type="region of interest" description="Disordered" evidence="1">
    <location>
        <begin position="1"/>
        <end position="27"/>
    </location>
</feature>
<evidence type="ECO:0000313" key="2">
    <source>
        <dbReference type="EMBL" id="JAH30158.1"/>
    </source>
</evidence>